<gene>
    <name evidence="6" type="primary">asnC</name>
    <name evidence="6" type="ORF">GCM10007977_023910</name>
</gene>
<dbReference type="GO" id="GO:0005829">
    <property type="term" value="C:cytosol"/>
    <property type="evidence" value="ECO:0007669"/>
    <property type="project" value="TreeGrafter"/>
</dbReference>
<dbReference type="RefSeq" id="WP_190249838.1">
    <property type="nucleotide sequence ID" value="NZ_BMPI01000009.1"/>
</dbReference>
<dbReference type="Pfam" id="PF13404">
    <property type="entry name" value="HTH_AsnC-type"/>
    <property type="match status" value="2"/>
</dbReference>
<reference evidence="6" key="2">
    <citation type="submission" date="2020-09" db="EMBL/GenBank/DDBJ databases">
        <authorList>
            <person name="Sun Q."/>
            <person name="Ohkuma M."/>
        </authorList>
    </citation>
    <scope>NUCLEOTIDE SEQUENCE</scope>
    <source>
        <strain evidence="6">JCM 19831</strain>
    </source>
</reference>
<dbReference type="PANTHER" id="PTHR30154:SF34">
    <property type="entry name" value="TRANSCRIPTIONAL REGULATOR AZLB"/>
    <property type="match status" value="1"/>
</dbReference>
<dbReference type="EMBL" id="BMPI01000009">
    <property type="protein sequence ID" value="GGM21978.1"/>
    <property type="molecule type" value="Genomic_DNA"/>
</dbReference>
<accession>A0A917WQU0</accession>
<comment type="caution">
    <text evidence="6">The sequence shown here is derived from an EMBL/GenBank/DDBJ whole genome shotgun (WGS) entry which is preliminary data.</text>
</comment>
<dbReference type="InterPro" id="IPR036390">
    <property type="entry name" value="WH_DNA-bd_sf"/>
</dbReference>
<dbReference type="PRINTS" id="PR00033">
    <property type="entry name" value="HTHASNC"/>
</dbReference>
<organism evidence="6 7">
    <name type="scientific">Dactylosporangium sucinum</name>
    <dbReference type="NCBI Taxonomy" id="1424081"/>
    <lineage>
        <taxon>Bacteria</taxon>
        <taxon>Bacillati</taxon>
        <taxon>Actinomycetota</taxon>
        <taxon>Actinomycetes</taxon>
        <taxon>Micromonosporales</taxon>
        <taxon>Micromonosporaceae</taxon>
        <taxon>Dactylosporangium</taxon>
    </lineage>
</organism>
<evidence type="ECO:0000256" key="2">
    <source>
        <dbReference type="ARBA" id="ARBA00023125"/>
    </source>
</evidence>
<name>A0A917WQU0_9ACTN</name>
<keyword evidence="7" id="KW-1185">Reference proteome</keyword>
<dbReference type="InterPro" id="IPR011008">
    <property type="entry name" value="Dimeric_a/b-barrel"/>
</dbReference>
<dbReference type="GO" id="GO:0043200">
    <property type="term" value="P:response to amino acid"/>
    <property type="evidence" value="ECO:0007669"/>
    <property type="project" value="TreeGrafter"/>
</dbReference>
<keyword evidence="1" id="KW-0805">Transcription regulation</keyword>
<dbReference type="PANTHER" id="PTHR30154">
    <property type="entry name" value="LEUCINE-RESPONSIVE REGULATORY PROTEIN"/>
    <property type="match status" value="1"/>
</dbReference>
<dbReference type="Gene3D" id="1.10.10.10">
    <property type="entry name" value="Winged helix-like DNA-binding domain superfamily/Winged helix DNA-binding domain"/>
    <property type="match status" value="2"/>
</dbReference>
<evidence type="ECO:0000313" key="7">
    <source>
        <dbReference type="Proteomes" id="UP000642070"/>
    </source>
</evidence>
<sequence length="324" mass="35309">MELDTLDHRIADALRIDGRVPFSTLATVLGVSDQTVARRYRRLRADAGLRVAGLPDGVRLGYDMWMIRLQATPDSAAAIADALARRPDTSWVTLASGGTEVTCHIQNPDPADREQLLLQKLPRTPRVVAVRAHCLIHHFAGGPVGGEARDSSLTPEEAAALRTGGTPEGRPELLPADRPLLAALNRDGRLGYPELARATGWSESTVRRRLDQLRRTGALFFDVELEPSLFGYPVRVMLWLTVAPAHLATVGQALAGHPEVVFVVATTGETNLFATVICPDMQALYEYLTRRVGPLRGVERVETAPTLRHVKQVGALQLPTPRPS</sequence>
<keyword evidence="2" id="KW-0238">DNA-binding</keyword>
<dbReference type="AlphaFoldDB" id="A0A917WQU0"/>
<evidence type="ECO:0000259" key="5">
    <source>
        <dbReference type="PROSITE" id="PS50956"/>
    </source>
</evidence>
<evidence type="ECO:0000256" key="4">
    <source>
        <dbReference type="SAM" id="MobiDB-lite"/>
    </source>
</evidence>
<dbReference type="SMART" id="SM00344">
    <property type="entry name" value="HTH_ASNC"/>
    <property type="match status" value="1"/>
</dbReference>
<dbReference type="InterPro" id="IPR019888">
    <property type="entry name" value="Tscrpt_reg_AsnC-like"/>
</dbReference>
<proteinExistence type="predicted"/>
<dbReference type="Gene3D" id="3.30.70.920">
    <property type="match status" value="1"/>
</dbReference>
<dbReference type="GO" id="GO:0043565">
    <property type="term" value="F:sequence-specific DNA binding"/>
    <property type="evidence" value="ECO:0007669"/>
    <property type="project" value="InterPro"/>
</dbReference>
<evidence type="ECO:0000313" key="6">
    <source>
        <dbReference type="EMBL" id="GGM21978.1"/>
    </source>
</evidence>
<dbReference type="SUPFAM" id="SSF46785">
    <property type="entry name" value="Winged helix' DNA-binding domain"/>
    <property type="match status" value="2"/>
</dbReference>
<protein>
    <submittedName>
        <fullName evidence="6">AsnC family transcriptional regulator</fullName>
    </submittedName>
</protein>
<dbReference type="InterPro" id="IPR019887">
    <property type="entry name" value="Tscrpt_reg_AsnC/Lrp_C"/>
</dbReference>
<feature type="domain" description="HTH asnC-type" evidence="5">
    <location>
        <begin position="177"/>
        <end position="233"/>
    </location>
</feature>
<dbReference type="SUPFAM" id="SSF54909">
    <property type="entry name" value="Dimeric alpha+beta barrel"/>
    <property type="match status" value="1"/>
</dbReference>
<dbReference type="Pfam" id="PF01037">
    <property type="entry name" value="AsnC_trans_reg"/>
    <property type="match status" value="1"/>
</dbReference>
<evidence type="ECO:0000256" key="1">
    <source>
        <dbReference type="ARBA" id="ARBA00023015"/>
    </source>
</evidence>
<feature type="region of interest" description="Disordered" evidence="4">
    <location>
        <begin position="146"/>
        <end position="173"/>
    </location>
</feature>
<dbReference type="InterPro" id="IPR000485">
    <property type="entry name" value="AsnC-type_HTH_dom"/>
</dbReference>
<dbReference type="PROSITE" id="PS50956">
    <property type="entry name" value="HTH_ASNC_2"/>
    <property type="match status" value="1"/>
</dbReference>
<keyword evidence="3" id="KW-0804">Transcription</keyword>
<evidence type="ECO:0000256" key="3">
    <source>
        <dbReference type="ARBA" id="ARBA00023163"/>
    </source>
</evidence>
<dbReference type="InterPro" id="IPR036388">
    <property type="entry name" value="WH-like_DNA-bd_sf"/>
</dbReference>
<reference evidence="6" key="1">
    <citation type="journal article" date="2014" name="Int. J. Syst. Evol. Microbiol.">
        <title>Complete genome sequence of Corynebacterium casei LMG S-19264T (=DSM 44701T), isolated from a smear-ripened cheese.</title>
        <authorList>
            <consortium name="US DOE Joint Genome Institute (JGI-PGF)"/>
            <person name="Walter F."/>
            <person name="Albersmeier A."/>
            <person name="Kalinowski J."/>
            <person name="Ruckert C."/>
        </authorList>
    </citation>
    <scope>NUCLEOTIDE SEQUENCE</scope>
    <source>
        <strain evidence="6">JCM 19831</strain>
    </source>
</reference>
<dbReference type="Proteomes" id="UP000642070">
    <property type="component" value="Unassembled WGS sequence"/>
</dbReference>